<gene>
    <name evidence="1" type="ORF">QLQ12_09520</name>
</gene>
<organism evidence="1 2">
    <name type="scientific">Actinoplanes sandaracinus</name>
    <dbReference type="NCBI Taxonomy" id="3045177"/>
    <lineage>
        <taxon>Bacteria</taxon>
        <taxon>Bacillati</taxon>
        <taxon>Actinomycetota</taxon>
        <taxon>Actinomycetes</taxon>
        <taxon>Micromonosporales</taxon>
        <taxon>Micromonosporaceae</taxon>
        <taxon>Actinoplanes</taxon>
    </lineage>
</organism>
<accession>A0ABT6WGI4</accession>
<dbReference type="RefSeq" id="WP_282758718.1">
    <property type="nucleotide sequence ID" value="NZ_JASCTH010000005.1"/>
</dbReference>
<comment type="caution">
    <text evidence="1">The sequence shown here is derived from an EMBL/GenBank/DDBJ whole genome shotgun (WGS) entry which is preliminary data.</text>
</comment>
<evidence type="ECO:0000313" key="2">
    <source>
        <dbReference type="Proteomes" id="UP001241758"/>
    </source>
</evidence>
<dbReference type="Proteomes" id="UP001241758">
    <property type="component" value="Unassembled WGS sequence"/>
</dbReference>
<dbReference type="SUPFAM" id="SSF56112">
    <property type="entry name" value="Protein kinase-like (PK-like)"/>
    <property type="match status" value="1"/>
</dbReference>
<dbReference type="Gene3D" id="3.90.1200.10">
    <property type="match status" value="1"/>
</dbReference>
<protein>
    <submittedName>
        <fullName evidence="1">Phosphotransferase</fullName>
    </submittedName>
</protein>
<dbReference type="InterPro" id="IPR011009">
    <property type="entry name" value="Kinase-like_dom_sf"/>
</dbReference>
<sequence>MVDDDDDKAMLQRPSLADAPDAVRAAVSEILGSPILAERAAPAGFTRSIASVVIGGSGARMFVKAAPVGDGLGEAVEAGAVLTEAVGEIAPRLVGFAAVDDWRVTAHEVVDGETVTWWNSADQPELFRVLQRMREVMDPCPVIGTSAYAEAFMPLLGTWQALSRSADHDVDAPIRVDHLRGLSLPADVPVAVLAELESRWPHALAADTALHHGDLRRDNVIRQPDGQLRIVDWTHLWTAPGWLDLVRLIPDLALCGQNPEDILRRSPWTDAPADHVNVALAGLAGRAWREGLLPDVPGLPGLRRMQRQQGLHILRWLESRMSARR</sequence>
<reference evidence="1 2" key="1">
    <citation type="submission" date="2023-05" db="EMBL/GenBank/DDBJ databases">
        <title>Actinoplanes sp. NEAU-A12 genome sequencing.</title>
        <authorList>
            <person name="Wang Z.-S."/>
        </authorList>
    </citation>
    <scope>NUCLEOTIDE SEQUENCE [LARGE SCALE GENOMIC DNA]</scope>
    <source>
        <strain evidence="1 2">NEAU-A12</strain>
    </source>
</reference>
<name>A0ABT6WGI4_9ACTN</name>
<evidence type="ECO:0000313" key="1">
    <source>
        <dbReference type="EMBL" id="MDI6098837.1"/>
    </source>
</evidence>
<proteinExistence type="predicted"/>
<dbReference type="EMBL" id="JASCTH010000005">
    <property type="protein sequence ID" value="MDI6098837.1"/>
    <property type="molecule type" value="Genomic_DNA"/>
</dbReference>
<keyword evidence="2" id="KW-1185">Reference proteome</keyword>